<dbReference type="InterPro" id="IPR032340">
    <property type="entry name" value="DUF4860"/>
</dbReference>
<evidence type="ECO:0000313" key="2">
    <source>
        <dbReference type="EMBL" id="HJC62296.1"/>
    </source>
</evidence>
<gene>
    <name evidence="2" type="ORF">H9753_01575</name>
</gene>
<feature type="transmembrane region" description="Helical" evidence="1">
    <location>
        <begin position="12"/>
        <end position="38"/>
    </location>
</feature>
<keyword evidence="1" id="KW-0812">Transmembrane</keyword>
<dbReference type="Pfam" id="PF16152">
    <property type="entry name" value="DUF4860"/>
    <property type="match status" value="1"/>
</dbReference>
<reference evidence="2" key="1">
    <citation type="journal article" date="2021" name="PeerJ">
        <title>Extensive microbial diversity within the chicken gut microbiome revealed by metagenomics and culture.</title>
        <authorList>
            <person name="Gilroy R."/>
            <person name="Ravi A."/>
            <person name="Getino M."/>
            <person name="Pursley I."/>
            <person name="Horton D.L."/>
            <person name="Alikhan N.F."/>
            <person name="Baker D."/>
            <person name="Gharbi K."/>
            <person name="Hall N."/>
            <person name="Watson M."/>
            <person name="Adriaenssens E.M."/>
            <person name="Foster-Nyarko E."/>
            <person name="Jarju S."/>
            <person name="Secka A."/>
            <person name="Antonio M."/>
            <person name="Oren A."/>
            <person name="Chaudhuri R.R."/>
            <person name="La Ragione R."/>
            <person name="Hildebrand F."/>
            <person name="Pallen M.J."/>
        </authorList>
    </citation>
    <scope>NUCLEOTIDE SEQUENCE</scope>
    <source>
        <strain evidence="2">ChiBcec2-3848</strain>
    </source>
</reference>
<accession>A0A9D2PKP8</accession>
<keyword evidence="1" id="KW-1133">Transmembrane helix</keyword>
<dbReference type="Proteomes" id="UP000823886">
    <property type="component" value="Unassembled WGS sequence"/>
</dbReference>
<dbReference type="AlphaFoldDB" id="A0A9D2PKP8"/>
<evidence type="ECO:0000313" key="3">
    <source>
        <dbReference type="Proteomes" id="UP000823886"/>
    </source>
</evidence>
<organism evidence="2 3">
    <name type="scientific">Candidatus Blautia merdavium</name>
    <dbReference type="NCBI Taxonomy" id="2838494"/>
    <lineage>
        <taxon>Bacteria</taxon>
        <taxon>Bacillati</taxon>
        <taxon>Bacillota</taxon>
        <taxon>Clostridia</taxon>
        <taxon>Lachnospirales</taxon>
        <taxon>Lachnospiraceae</taxon>
        <taxon>Blautia</taxon>
    </lineage>
</organism>
<protein>
    <submittedName>
        <fullName evidence="2">DUF4860 domain-containing protein</fullName>
    </submittedName>
</protein>
<evidence type="ECO:0000256" key="1">
    <source>
        <dbReference type="SAM" id="Phobius"/>
    </source>
</evidence>
<name>A0A9D2PKP8_9FIRM</name>
<comment type="caution">
    <text evidence="2">The sequence shown here is derived from an EMBL/GenBank/DDBJ whole genome shotgun (WGS) entry which is preliminary data.</text>
</comment>
<keyword evidence="1" id="KW-0472">Membrane</keyword>
<dbReference type="EMBL" id="DWVZ01000015">
    <property type="protein sequence ID" value="HJC62296.1"/>
    <property type="molecule type" value="Genomic_DNA"/>
</dbReference>
<reference evidence="2" key="2">
    <citation type="submission" date="2021-04" db="EMBL/GenBank/DDBJ databases">
        <authorList>
            <person name="Gilroy R."/>
        </authorList>
    </citation>
    <scope>NUCLEOTIDE SEQUENCE</scope>
    <source>
        <strain evidence="2">ChiBcec2-3848</strain>
    </source>
</reference>
<sequence>MRSYSRKTHTIDLVFTISLFCVFAISALAVTVAGAALYQKTADQSGIEYSLYTGMSYIEQKVHACDTSGSIYIEETEMGDTLCLSQDISQEPYVTYIYIYEGKLMEYFTRKDAQADLSAGTALLNAVSMELEETRDTLSLTITEPGGNAETLLLPLHADKEA</sequence>
<proteinExistence type="predicted"/>